<name>A0ABM1VQ11_APLCA</name>
<evidence type="ECO:0000259" key="1">
    <source>
        <dbReference type="Pfam" id="PF20998"/>
    </source>
</evidence>
<dbReference type="PANTHER" id="PTHR15633:SF2">
    <property type="entry name" value="NUCLEOLAR PROTEIN 11"/>
    <property type="match status" value="1"/>
</dbReference>
<gene>
    <name evidence="3" type="primary">LOC101846273</name>
</gene>
<dbReference type="InterPro" id="IPR048897">
    <property type="entry name" value="Nol11_C"/>
</dbReference>
<proteinExistence type="predicted"/>
<dbReference type="GeneID" id="101846273"/>
<reference evidence="3" key="1">
    <citation type="submission" date="2025-08" db="UniProtKB">
        <authorList>
            <consortium name="RefSeq"/>
        </authorList>
    </citation>
    <scope>IDENTIFICATION</scope>
</reference>
<organism evidence="2 3">
    <name type="scientific">Aplysia californica</name>
    <name type="common">California sea hare</name>
    <dbReference type="NCBI Taxonomy" id="6500"/>
    <lineage>
        <taxon>Eukaryota</taxon>
        <taxon>Metazoa</taxon>
        <taxon>Spiralia</taxon>
        <taxon>Lophotrochozoa</taxon>
        <taxon>Mollusca</taxon>
        <taxon>Gastropoda</taxon>
        <taxon>Heterobranchia</taxon>
        <taxon>Euthyneura</taxon>
        <taxon>Tectipleura</taxon>
        <taxon>Aplysiida</taxon>
        <taxon>Aplysioidea</taxon>
        <taxon>Aplysiidae</taxon>
        <taxon>Aplysia</taxon>
    </lineage>
</organism>
<sequence length="248" mass="28448">MYVQKSGKTWSDIKRLAQDRERWKVFVRGLYPDPGNDLQHVEKCIEDGALSKLLQLPSTLDDFSEASLIRSMGFFLKASEKQIVLATKDLSNDAIQKNLSWTKNKSSSPFSNRRCYAINIMLKQRFSPQFLQEAARSLPFDCVLSLIKYLHTVLLWLPAVPNKNESAPSLEHIIDWLNALLDSHVQQLKLAEDATEVVQTLYEQVTLMTKWQLETKALLGALAELNRQVEEQQRNTKMGNYCIEVISF</sequence>
<keyword evidence="2" id="KW-1185">Reference proteome</keyword>
<dbReference type="InterPro" id="IPR042859">
    <property type="entry name" value="NOL11"/>
</dbReference>
<accession>A0ABM1VQ11</accession>
<protein>
    <submittedName>
        <fullName evidence="3">Nucleolar protein 11 isoform X1</fullName>
    </submittedName>
</protein>
<dbReference type="Proteomes" id="UP000694888">
    <property type="component" value="Unplaced"/>
</dbReference>
<dbReference type="Pfam" id="PF20998">
    <property type="entry name" value="Nol11_C"/>
    <property type="match status" value="1"/>
</dbReference>
<dbReference type="PANTHER" id="PTHR15633">
    <property type="entry name" value="NUCLEOLAR PROTEIN 11"/>
    <property type="match status" value="1"/>
</dbReference>
<evidence type="ECO:0000313" key="3">
    <source>
        <dbReference type="RefSeq" id="XP_035824503.1"/>
    </source>
</evidence>
<dbReference type="RefSeq" id="XP_035824503.1">
    <property type="nucleotide sequence ID" value="XM_035968610.1"/>
</dbReference>
<feature type="domain" description="Nucleolar protein 11 C-terminal" evidence="1">
    <location>
        <begin position="62"/>
        <end position="246"/>
    </location>
</feature>
<evidence type="ECO:0000313" key="2">
    <source>
        <dbReference type="Proteomes" id="UP000694888"/>
    </source>
</evidence>